<dbReference type="PANTHER" id="PTHR43133:SF8">
    <property type="entry name" value="RNA POLYMERASE SIGMA FACTOR HI_1459-RELATED"/>
    <property type="match status" value="1"/>
</dbReference>
<evidence type="ECO:0000313" key="9">
    <source>
        <dbReference type="EMBL" id="GAA1535892.1"/>
    </source>
</evidence>
<dbReference type="InterPro" id="IPR014284">
    <property type="entry name" value="RNA_pol_sigma-70_dom"/>
</dbReference>
<dbReference type="Proteomes" id="UP001500363">
    <property type="component" value="Unassembled WGS sequence"/>
</dbReference>
<keyword evidence="10" id="KW-1185">Reference proteome</keyword>
<evidence type="ECO:0000256" key="4">
    <source>
        <dbReference type="ARBA" id="ARBA00023082"/>
    </source>
</evidence>
<dbReference type="InterPro" id="IPR036388">
    <property type="entry name" value="WH-like_DNA-bd_sf"/>
</dbReference>
<evidence type="ECO:0000256" key="3">
    <source>
        <dbReference type="ARBA" id="ARBA00023015"/>
    </source>
</evidence>
<keyword evidence="6" id="KW-0804">Transcription</keyword>
<dbReference type="InterPro" id="IPR013325">
    <property type="entry name" value="RNA_pol_sigma_r2"/>
</dbReference>
<dbReference type="SUPFAM" id="SSF88946">
    <property type="entry name" value="Sigma2 domain of RNA polymerase sigma factors"/>
    <property type="match status" value="1"/>
</dbReference>
<proteinExistence type="inferred from homology"/>
<dbReference type="RefSeq" id="WP_344176660.1">
    <property type="nucleotide sequence ID" value="NZ_BAAANC010000002.1"/>
</dbReference>
<evidence type="ECO:0000259" key="8">
    <source>
        <dbReference type="Pfam" id="PF08281"/>
    </source>
</evidence>
<dbReference type="Gene3D" id="1.10.1740.10">
    <property type="match status" value="1"/>
</dbReference>
<dbReference type="Gene3D" id="1.10.10.10">
    <property type="entry name" value="Winged helix-like DNA-binding domain superfamily/Winged helix DNA-binding domain"/>
    <property type="match status" value="1"/>
</dbReference>
<comment type="similarity">
    <text evidence="1">Belongs to the sigma-70 factor family. ECF subfamily.</text>
</comment>
<dbReference type="InterPro" id="IPR007627">
    <property type="entry name" value="RNA_pol_sigma70_r2"/>
</dbReference>
<keyword evidence="4" id="KW-0731">Sigma factor</keyword>
<sequence length="310" mass="33720">MDADLTRSAQAGDVAALGTLLARHQAGMRAVAVSLLGNSPDVEDVLQDAAVTALRRIGDVRQPDAVGAWLRMIVRNACRTRLRSTTYPLSVDEVALASLDLTPEQALDRHALRDWIWSAMDELPPQIRLAIMLRHFSTSVTSYQQIADACGVPVGTVRSRLSLGRARLAEALLATADTAHSDASQLMAASEREARETLAAAERGEFPAVLAERWSPDVALLSGPEPIVGHDFLNRGMDSDLTAGVRQRVRHVVASRDLAVWEMDLLNAPDNPEHCPPAVTWLMSLRDGRVQELRLFHADRVAGLTAQPVN</sequence>
<keyword evidence="5" id="KW-0238">DNA-binding</keyword>
<dbReference type="InterPro" id="IPR013249">
    <property type="entry name" value="RNA_pol_sigma70_r4_t2"/>
</dbReference>
<evidence type="ECO:0000256" key="6">
    <source>
        <dbReference type="ARBA" id="ARBA00023163"/>
    </source>
</evidence>
<dbReference type="CDD" id="cd06171">
    <property type="entry name" value="Sigma70_r4"/>
    <property type="match status" value="1"/>
</dbReference>
<dbReference type="InterPro" id="IPR013324">
    <property type="entry name" value="RNA_pol_sigma_r3/r4-like"/>
</dbReference>
<feature type="domain" description="RNA polymerase sigma-70 region 2" evidence="7">
    <location>
        <begin position="21"/>
        <end position="85"/>
    </location>
</feature>
<dbReference type="PANTHER" id="PTHR43133">
    <property type="entry name" value="RNA POLYMERASE ECF-TYPE SIGMA FACTO"/>
    <property type="match status" value="1"/>
</dbReference>
<accession>A0ABP4M308</accession>
<dbReference type="InterPro" id="IPR039425">
    <property type="entry name" value="RNA_pol_sigma-70-like"/>
</dbReference>
<comment type="subunit">
    <text evidence="2">Interacts transiently with the RNA polymerase catalytic core formed by RpoA, RpoB, RpoC and RpoZ (2 alpha, 1 beta, 1 beta' and 1 omega subunit) to form the RNA polymerase holoenzyme that can initiate transcription.</text>
</comment>
<feature type="domain" description="RNA polymerase sigma factor 70 region 4 type 2" evidence="8">
    <location>
        <begin position="114"/>
        <end position="168"/>
    </location>
</feature>
<dbReference type="EMBL" id="BAAANC010000002">
    <property type="protein sequence ID" value="GAA1535892.1"/>
    <property type="molecule type" value="Genomic_DNA"/>
</dbReference>
<evidence type="ECO:0000259" key="7">
    <source>
        <dbReference type="Pfam" id="PF04542"/>
    </source>
</evidence>
<dbReference type="InterPro" id="IPR032710">
    <property type="entry name" value="NTF2-like_dom_sf"/>
</dbReference>
<dbReference type="SUPFAM" id="SSF88659">
    <property type="entry name" value="Sigma3 and sigma4 domains of RNA polymerase sigma factors"/>
    <property type="match status" value="1"/>
</dbReference>
<dbReference type="Pfam" id="PF08281">
    <property type="entry name" value="Sigma70_r4_2"/>
    <property type="match status" value="1"/>
</dbReference>
<dbReference type="SUPFAM" id="SSF54427">
    <property type="entry name" value="NTF2-like"/>
    <property type="match status" value="1"/>
</dbReference>
<gene>
    <name evidence="9" type="ORF">GCM10009741_43060</name>
</gene>
<reference evidence="10" key="1">
    <citation type="journal article" date="2019" name="Int. J. Syst. Evol. Microbiol.">
        <title>The Global Catalogue of Microorganisms (GCM) 10K type strain sequencing project: providing services to taxonomists for standard genome sequencing and annotation.</title>
        <authorList>
            <consortium name="The Broad Institute Genomics Platform"/>
            <consortium name="The Broad Institute Genome Sequencing Center for Infectious Disease"/>
            <person name="Wu L."/>
            <person name="Ma J."/>
        </authorList>
    </citation>
    <scope>NUCLEOTIDE SEQUENCE [LARGE SCALE GENOMIC DNA]</scope>
    <source>
        <strain evidence="10">JCM 14303</strain>
    </source>
</reference>
<evidence type="ECO:0000256" key="2">
    <source>
        <dbReference type="ARBA" id="ARBA00011344"/>
    </source>
</evidence>
<organism evidence="9 10">
    <name type="scientific">Kribbella lupini</name>
    <dbReference type="NCBI Taxonomy" id="291602"/>
    <lineage>
        <taxon>Bacteria</taxon>
        <taxon>Bacillati</taxon>
        <taxon>Actinomycetota</taxon>
        <taxon>Actinomycetes</taxon>
        <taxon>Propionibacteriales</taxon>
        <taxon>Kribbellaceae</taxon>
        <taxon>Kribbella</taxon>
    </lineage>
</organism>
<evidence type="ECO:0000256" key="1">
    <source>
        <dbReference type="ARBA" id="ARBA00010641"/>
    </source>
</evidence>
<dbReference type="Pfam" id="PF04542">
    <property type="entry name" value="Sigma70_r2"/>
    <property type="match status" value="1"/>
</dbReference>
<comment type="caution">
    <text evidence="9">The sequence shown here is derived from an EMBL/GenBank/DDBJ whole genome shotgun (WGS) entry which is preliminary data.</text>
</comment>
<evidence type="ECO:0000313" key="10">
    <source>
        <dbReference type="Proteomes" id="UP001500363"/>
    </source>
</evidence>
<evidence type="ECO:0000256" key="5">
    <source>
        <dbReference type="ARBA" id="ARBA00023125"/>
    </source>
</evidence>
<name>A0ABP4M308_9ACTN</name>
<dbReference type="NCBIfam" id="TIGR02937">
    <property type="entry name" value="sigma70-ECF"/>
    <property type="match status" value="1"/>
</dbReference>
<protein>
    <submittedName>
        <fullName evidence="9">Sigma-70 family RNA polymerase sigma factor</fullName>
    </submittedName>
</protein>
<keyword evidence="3" id="KW-0805">Transcription regulation</keyword>